<accession>A0A1M6ERU8</accession>
<dbReference type="SUPFAM" id="SSF55785">
    <property type="entry name" value="PYP-like sensor domain (PAS domain)"/>
    <property type="match status" value="1"/>
</dbReference>
<dbReference type="InterPro" id="IPR005561">
    <property type="entry name" value="ANTAR"/>
</dbReference>
<dbReference type="PROSITE" id="PS50113">
    <property type="entry name" value="PAC"/>
    <property type="match status" value="1"/>
</dbReference>
<dbReference type="GO" id="GO:0003723">
    <property type="term" value="F:RNA binding"/>
    <property type="evidence" value="ECO:0007669"/>
    <property type="project" value="InterPro"/>
</dbReference>
<dbReference type="PROSITE" id="PS50921">
    <property type="entry name" value="ANTAR"/>
    <property type="match status" value="1"/>
</dbReference>
<dbReference type="SUPFAM" id="SSF52172">
    <property type="entry name" value="CheY-like"/>
    <property type="match status" value="1"/>
</dbReference>
<dbReference type="Proteomes" id="UP000184512">
    <property type="component" value="Unassembled WGS sequence"/>
</dbReference>
<dbReference type="InterPro" id="IPR013656">
    <property type="entry name" value="PAS_4"/>
</dbReference>
<feature type="domain" description="PAS" evidence="2">
    <location>
        <begin position="33"/>
        <end position="74"/>
    </location>
</feature>
<dbReference type="EMBL" id="FQZG01000018">
    <property type="protein sequence ID" value="SHI88242.1"/>
    <property type="molecule type" value="Genomic_DNA"/>
</dbReference>
<dbReference type="STRING" id="1123357.SAMN02745244_01263"/>
<dbReference type="InterPro" id="IPR035965">
    <property type="entry name" value="PAS-like_dom_sf"/>
</dbReference>
<dbReference type="Gene3D" id="3.30.450.20">
    <property type="entry name" value="PAS domain"/>
    <property type="match status" value="1"/>
</dbReference>
<dbReference type="AlphaFoldDB" id="A0A1M6ERU8"/>
<dbReference type="InterPro" id="IPR000700">
    <property type="entry name" value="PAS-assoc_C"/>
</dbReference>
<dbReference type="Pfam" id="PF08448">
    <property type="entry name" value="PAS_4"/>
    <property type="match status" value="1"/>
</dbReference>
<dbReference type="InterPro" id="IPR000014">
    <property type="entry name" value="PAS"/>
</dbReference>
<evidence type="ECO:0000259" key="3">
    <source>
        <dbReference type="PROSITE" id="PS50113"/>
    </source>
</evidence>
<dbReference type="InterPro" id="IPR036388">
    <property type="entry name" value="WH-like_DNA-bd_sf"/>
</dbReference>
<evidence type="ECO:0000259" key="4">
    <source>
        <dbReference type="PROSITE" id="PS50921"/>
    </source>
</evidence>
<feature type="region of interest" description="Disordered" evidence="1">
    <location>
        <begin position="1"/>
        <end position="28"/>
    </location>
</feature>
<evidence type="ECO:0000313" key="6">
    <source>
        <dbReference type="Proteomes" id="UP000184512"/>
    </source>
</evidence>
<dbReference type="InterPro" id="IPR011006">
    <property type="entry name" value="CheY-like_superfamily"/>
</dbReference>
<organism evidence="5 6">
    <name type="scientific">Tessaracoccus bendigoensis DSM 12906</name>
    <dbReference type="NCBI Taxonomy" id="1123357"/>
    <lineage>
        <taxon>Bacteria</taxon>
        <taxon>Bacillati</taxon>
        <taxon>Actinomycetota</taxon>
        <taxon>Actinomycetes</taxon>
        <taxon>Propionibacteriales</taxon>
        <taxon>Propionibacteriaceae</taxon>
        <taxon>Tessaracoccus</taxon>
    </lineage>
</organism>
<gene>
    <name evidence="5" type="ORF">SAMN02745244_01263</name>
</gene>
<dbReference type="Pfam" id="PF03861">
    <property type="entry name" value="ANTAR"/>
    <property type="match status" value="1"/>
</dbReference>
<reference evidence="5 6" key="1">
    <citation type="submission" date="2016-11" db="EMBL/GenBank/DDBJ databases">
        <authorList>
            <person name="Jaros S."/>
            <person name="Januszkiewicz K."/>
            <person name="Wedrychowicz H."/>
        </authorList>
    </citation>
    <scope>NUCLEOTIDE SEQUENCE [LARGE SCALE GENOMIC DNA]</scope>
    <source>
        <strain evidence="5 6">DSM 12906</strain>
    </source>
</reference>
<dbReference type="CDD" id="cd00130">
    <property type="entry name" value="PAS"/>
    <property type="match status" value="1"/>
</dbReference>
<keyword evidence="6" id="KW-1185">Reference proteome</keyword>
<evidence type="ECO:0000256" key="1">
    <source>
        <dbReference type="SAM" id="MobiDB-lite"/>
    </source>
</evidence>
<name>A0A1M6ERU8_9ACTN</name>
<dbReference type="RefSeq" id="WP_073186693.1">
    <property type="nucleotide sequence ID" value="NZ_FQZG01000018.1"/>
</dbReference>
<dbReference type="SMART" id="SM01012">
    <property type="entry name" value="ANTAR"/>
    <property type="match status" value="1"/>
</dbReference>
<sequence>MGVKRQPADQPHETGFGPPPEGDGNGALSYATEAEWRRAILESIRDGIVLCDADGLVLEMNQAFTDLFGYRLEDGPFHPPYPWWPPEEESEARHSAQCFYKEVMAGSTPEKELVFVTRDGASVWVRMRGTPIQHGTLGVTYLCVLRETTREREAQHRREAAASVSRAFVEVGDLAELVGVAEHGFNLLFDGDCTIQLSDGDVNLLLNPREHTSLSELPLTVRIGLAGEPSTDSISLRPGILLAPRLSDARCRAWVQFPRPRRVSVDEMVVADLLAASFASAVARLMTAEEVAERLGNLKAAIESHRLVGQATGVLVERRRILPGAAFELLRAASQRHNVKLRDLAARIVETGLDPDSDLVQGAGSIQERAQEFQGVSQDP</sequence>
<proteinExistence type="predicted"/>
<protein>
    <submittedName>
        <fullName evidence="5">PAS domain S-box-containing protein</fullName>
    </submittedName>
</protein>
<dbReference type="NCBIfam" id="TIGR00229">
    <property type="entry name" value="sensory_box"/>
    <property type="match status" value="1"/>
</dbReference>
<dbReference type="SMART" id="SM00091">
    <property type="entry name" value="PAS"/>
    <property type="match status" value="1"/>
</dbReference>
<evidence type="ECO:0000313" key="5">
    <source>
        <dbReference type="EMBL" id="SHI88242.1"/>
    </source>
</evidence>
<feature type="compositionally biased region" description="Basic and acidic residues" evidence="1">
    <location>
        <begin position="1"/>
        <end position="12"/>
    </location>
</feature>
<evidence type="ECO:0000259" key="2">
    <source>
        <dbReference type="PROSITE" id="PS50112"/>
    </source>
</evidence>
<feature type="domain" description="PAC" evidence="3">
    <location>
        <begin position="109"/>
        <end position="160"/>
    </location>
</feature>
<dbReference type="PROSITE" id="PS50112">
    <property type="entry name" value="PAS"/>
    <property type="match status" value="1"/>
</dbReference>
<feature type="domain" description="ANTAR" evidence="4">
    <location>
        <begin position="288"/>
        <end position="349"/>
    </location>
</feature>
<dbReference type="Gene3D" id="1.10.10.10">
    <property type="entry name" value="Winged helix-like DNA-binding domain superfamily/Winged helix DNA-binding domain"/>
    <property type="match status" value="1"/>
</dbReference>